<dbReference type="PRINTS" id="PR00047">
    <property type="entry name" value="STROIDFINGER"/>
</dbReference>
<dbReference type="GO" id="GO:0071376">
    <property type="term" value="P:cellular response to corticotropin-releasing hormone stimulus"/>
    <property type="evidence" value="ECO:0007669"/>
    <property type="project" value="TreeGrafter"/>
</dbReference>
<comment type="caution">
    <text evidence="14">The sequence shown here is derived from an EMBL/GenBank/DDBJ whole genome shotgun (WGS) entry which is preliminary data.</text>
</comment>
<evidence type="ECO:0000313" key="14">
    <source>
        <dbReference type="EMBL" id="KAG9476054.1"/>
    </source>
</evidence>
<evidence type="ECO:0000256" key="7">
    <source>
        <dbReference type="ARBA" id="ARBA00023163"/>
    </source>
</evidence>
<dbReference type="PRINTS" id="PR01284">
    <property type="entry name" value="NUCLEARECPTR"/>
</dbReference>
<name>A0A8J6EWN0_ELECQ</name>
<dbReference type="InterPro" id="IPR001628">
    <property type="entry name" value="Znf_hrmn_rcpt"/>
</dbReference>
<evidence type="ECO:0000256" key="8">
    <source>
        <dbReference type="ARBA" id="ARBA00023170"/>
    </source>
</evidence>
<dbReference type="InterPro" id="IPR035500">
    <property type="entry name" value="NHR-like_dom_sf"/>
</dbReference>
<evidence type="ECO:0000256" key="6">
    <source>
        <dbReference type="ARBA" id="ARBA00023125"/>
    </source>
</evidence>
<dbReference type="PANTHER" id="PTHR24085">
    <property type="entry name" value="NUCLEAR HORMONE RECEPTOR"/>
    <property type="match status" value="1"/>
</dbReference>
<keyword evidence="9 10" id="KW-0539">Nucleus</keyword>
<dbReference type="GO" id="GO:0008270">
    <property type="term" value="F:zinc ion binding"/>
    <property type="evidence" value="ECO:0007669"/>
    <property type="project" value="UniProtKB-KW"/>
</dbReference>
<comment type="similarity">
    <text evidence="10">Belongs to the nuclear hormone receptor family.</text>
</comment>
<dbReference type="CDD" id="cd06969">
    <property type="entry name" value="NR_DBD_NGFI-B"/>
    <property type="match status" value="1"/>
</dbReference>
<keyword evidence="4 10" id="KW-0862">Zinc</keyword>
<feature type="region of interest" description="Disordered" evidence="11">
    <location>
        <begin position="327"/>
        <end position="356"/>
    </location>
</feature>
<dbReference type="GO" id="GO:0005634">
    <property type="term" value="C:nucleus"/>
    <property type="evidence" value="ECO:0007669"/>
    <property type="project" value="UniProtKB-SubCell"/>
</dbReference>
<keyword evidence="7 10" id="KW-0804">Transcription</keyword>
<gene>
    <name evidence="14" type="ORF">GDO78_002886</name>
</gene>
<dbReference type="OrthoDB" id="5952118at2759"/>
<dbReference type="PROSITE" id="PS51030">
    <property type="entry name" value="NUCLEAR_REC_DBD_2"/>
    <property type="match status" value="1"/>
</dbReference>
<evidence type="ECO:0008006" key="16">
    <source>
        <dbReference type="Google" id="ProtNLM"/>
    </source>
</evidence>
<evidence type="ECO:0000256" key="4">
    <source>
        <dbReference type="ARBA" id="ARBA00022833"/>
    </source>
</evidence>
<evidence type="ECO:0000256" key="10">
    <source>
        <dbReference type="RuleBase" id="RU004334"/>
    </source>
</evidence>
<protein>
    <recommendedName>
        <fullName evidence="16">Nuclear receptor subfamily 4 group A member 2</fullName>
    </recommendedName>
</protein>
<dbReference type="Gene3D" id="1.10.565.10">
    <property type="entry name" value="Retinoid X Receptor"/>
    <property type="match status" value="1"/>
</dbReference>
<dbReference type="InterPro" id="IPR003070">
    <property type="entry name" value="NR4A1-3"/>
</dbReference>
<evidence type="ECO:0000259" key="13">
    <source>
        <dbReference type="PROSITE" id="PS51843"/>
    </source>
</evidence>
<evidence type="ECO:0000256" key="1">
    <source>
        <dbReference type="ARBA" id="ARBA00004123"/>
    </source>
</evidence>
<dbReference type="SUPFAM" id="SSF57716">
    <property type="entry name" value="Glucocorticoid receptor-like (DNA-binding domain)"/>
    <property type="match status" value="1"/>
</dbReference>
<dbReference type="InterPro" id="IPR003072">
    <property type="entry name" value="NR4A3"/>
</dbReference>
<dbReference type="InterPro" id="IPR001723">
    <property type="entry name" value="Nuclear_hrmn_rcpt"/>
</dbReference>
<sequence>MPCVQYNPTPPGSAYVTQIYGHASEFSVDTMNTPTTKCNMELSSTEVTASATTSLPSFSTFIEGYSGSYELKPSCLYQMQTSGQRPLIKMENARLASYQSSVSQQAPDAMPSTSVYFKSSPSSISSTPGYPTQWEDPHTLSGTRSCMTEGHLMDVSHRTVSPRLPIFHFKSSPTRSPLSNPPACYDSSNNISVRSQGDPTQIPMESLPFSLPIAKVSNLIFPPLSTGQAINLVGEGSIPSPPSRSSSSGEGTCAVCGDNAACQHYGVRTCEGCKGFFKRTVQKNAKYVCLANKSCPVDKRRRNRCQYCRFQKCLNVGMVKEVVRTDSLKGRRGRLPSKPKSPCHQESSQPNPPSAPVSMLDALVQAIVDSTPRELDYSTYSADGERAAASTDTQYIQQFYTLLTVSIEISKKWAQKLPGFSELSSDDQILLIETTFLELFVLRLSIRSSITADEFVFCNGLVLHRHQCLRGFGEWLESIRNFALHLQSLNLDISTLACLSAMCLISERHGLKEPKKVSDLRHGILSCLKEHLGSDEQQKGQLDVAAVLSLLADLRALCTLGLQRIFYLKLEDLVPPPPAIDKLFLDILPY</sequence>
<dbReference type="SMART" id="SM00430">
    <property type="entry name" value="HOLI"/>
    <property type="match status" value="1"/>
</dbReference>
<dbReference type="InterPro" id="IPR013088">
    <property type="entry name" value="Znf_NHR/GATA"/>
</dbReference>
<keyword evidence="15" id="KW-1185">Reference proteome</keyword>
<reference evidence="14" key="1">
    <citation type="thesis" date="2020" institute="ProQuest LLC" country="789 East Eisenhower Parkway, Ann Arbor, MI, USA">
        <title>Comparative Genomics and Chromosome Evolution.</title>
        <authorList>
            <person name="Mudd A.B."/>
        </authorList>
    </citation>
    <scope>NUCLEOTIDE SEQUENCE</scope>
    <source>
        <strain evidence="14">HN-11 Male</strain>
        <tissue evidence="14">Kidney and liver</tissue>
    </source>
</reference>
<evidence type="ECO:0000256" key="9">
    <source>
        <dbReference type="ARBA" id="ARBA00023242"/>
    </source>
</evidence>
<proteinExistence type="inferred from homology"/>
<dbReference type="GO" id="GO:0035259">
    <property type="term" value="F:nuclear glucocorticoid receptor binding"/>
    <property type="evidence" value="ECO:0007669"/>
    <property type="project" value="TreeGrafter"/>
</dbReference>
<dbReference type="GO" id="GO:0000978">
    <property type="term" value="F:RNA polymerase II cis-regulatory region sequence-specific DNA binding"/>
    <property type="evidence" value="ECO:0007669"/>
    <property type="project" value="TreeGrafter"/>
</dbReference>
<dbReference type="AlphaFoldDB" id="A0A8J6EWN0"/>
<dbReference type="PROSITE" id="PS51843">
    <property type="entry name" value="NR_LBD"/>
    <property type="match status" value="1"/>
</dbReference>
<dbReference type="PANTHER" id="PTHR24085:SF2">
    <property type="entry name" value="NUCLEAR RECEPTOR SUBFAMILY 4 GROUP A MEMBER 3"/>
    <property type="match status" value="1"/>
</dbReference>
<accession>A0A8J6EWN0</accession>
<evidence type="ECO:0000256" key="11">
    <source>
        <dbReference type="SAM" id="MobiDB-lite"/>
    </source>
</evidence>
<keyword evidence="3 10" id="KW-0863">Zinc-finger</keyword>
<organism evidence="14 15">
    <name type="scientific">Eleutherodactylus coqui</name>
    <name type="common">Puerto Rican coqui</name>
    <dbReference type="NCBI Taxonomy" id="57060"/>
    <lineage>
        <taxon>Eukaryota</taxon>
        <taxon>Metazoa</taxon>
        <taxon>Chordata</taxon>
        <taxon>Craniata</taxon>
        <taxon>Vertebrata</taxon>
        <taxon>Euteleostomi</taxon>
        <taxon>Amphibia</taxon>
        <taxon>Batrachia</taxon>
        <taxon>Anura</taxon>
        <taxon>Neobatrachia</taxon>
        <taxon>Hyloidea</taxon>
        <taxon>Eleutherodactylidae</taxon>
        <taxon>Eleutherodactylinae</taxon>
        <taxon>Eleutherodactylus</taxon>
        <taxon>Eleutherodactylus</taxon>
    </lineage>
</organism>
<dbReference type="PRINTS" id="PR00398">
    <property type="entry name" value="STRDHORMONER"/>
</dbReference>
<evidence type="ECO:0000256" key="5">
    <source>
        <dbReference type="ARBA" id="ARBA00023015"/>
    </source>
</evidence>
<keyword evidence="8 10" id="KW-0675">Receptor</keyword>
<dbReference type="Gene3D" id="3.30.50.10">
    <property type="entry name" value="Erythroid Transcription Factor GATA-1, subunit A"/>
    <property type="match status" value="1"/>
</dbReference>
<dbReference type="FunFam" id="3.30.50.10:FF:000009">
    <property type="entry name" value="nuclear receptor subfamily 4 group A member 2"/>
    <property type="match status" value="1"/>
</dbReference>
<dbReference type="Pfam" id="PF00105">
    <property type="entry name" value="zf-C4"/>
    <property type="match status" value="1"/>
</dbReference>
<keyword evidence="2 10" id="KW-0479">Metal-binding</keyword>
<keyword evidence="6 10" id="KW-0238">DNA-binding</keyword>
<dbReference type="InterPro" id="IPR000536">
    <property type="entry name" value="Nucl_hrmn_rcpt_lig-bd"/>
</dbReference>
<dbReference type="PROSITE" id="PS00031">
    <property type="entry name" value="NUCLEAR_REC_DBD_1"/>
    <property type="match status" value="1"/>
</dbReference>
<dbReference type="SUPFAM" id="SSF48508">
    <property type="entry name" value="Nuclear receptor ligand-binding domain"/>
    <property type="match status" value="1"/>
</dbReference>
<dbReference type="Proteomes" id="UP000770717">
    <property type="component" value="Unassembled WGS sequence"/>
</dbReference>
<feature type="domain" description="Nuclear receptor" evidence="12">
    <location>
        <begin position="250"/>
        <end position="325"/>
    </location>
</feature>
<dbReference type="GO" id="GO:0004879">
    <property type="term" value="F:nuclear receptor activity"/>
    <property type="evidence" value="ECO:0007669"/>
    <property type="project" value="InterPro"/>
</dbReference>
<dbReference type="SMART" id="SM00399">
    <property type="entry name" value="ZnF_C4"/>
    <property type="match status" value="1"/>
</dbReference>
<dbReference type="PRINTS" id="PR01286">
    <property type="entry name" value="NORNUCRECPTR"/>
</dbReference>
<dbReference type="Pfam" id="PF00104">
    <property type="entry name" value="Hormone_recep"/>
    <property type="match status" value="1"/>
</dbReference>
<feature type="domain" description="NR LBD" evidence="13">
    <location>
        <begin position="355"/>
        <end position="587"/>
    </location>
</feature>
<dbReference type="EMBL" id="WNTK01000011">
    <property type="protein sequence ID" value="KAG9476054.1"/>
    <property type="molecule type" value="Genomic_DNA"/>
</dbReference>
<evidence type="ECO:0000313" key="15">
    <source>
        <dbReference type="Proteomes" id="UP000770717"/>
    </source>
</evidence>
<dbReference type="GO" id="GO:0005667">
    <property type="term" value="C:transcription regulator complex"/>
    <property type="evidence" value="ECO:0007669"/>
    <property type="project" value="TreeGrafter"/>
</dbReference>
<evidence type="ECO:0000259" key="12">
    <source>
        <dbReference type="PROSITE" id="PS51030"/>
    </source>
</evidence>
<keyword evidence="5 10" id="KW-0805">Transcription regulation</keyword>
<evidence type="ECO:0000256" key="2">
    <source>
        <dbReference type="ARBA" id="ARBA00022723"/>
    </source>
</evidence>
<comment type="subcellular location">
    <subcellularLocation>
        <location evidence="1 10">Nucleus</location>
    </subcellularLocation>
</comment>
<evidence type="ECO:0000256" key="3">
    <source>
        <dbReference type="ARBA" id="ARBA00022771"/>
    </source>
</evidence>